<dbReference type="AlphaFoldDB" id="A0A914SIL9"/>
<evidence type="ECO:0000313" key="18">
    <source>
        <dbReference type="Proteomes" id="UP000887564"/>
    </source>
</evidence>
<keyword evidence="7" id="KW-0547">Nucleotide-binding</keyword>
<dbReference type="PRINTS" id="PR00119">
    <property type="entry name" value="CATATPASE"/>
</dbReference>
<feature type="transmembrane region" description="Helical" evidence="17">
    <location>
        <begin position="74"/>
        <end position="92"/>
    </location>
</feature>
<evidence type="ECO:0000313" key="19">
    <source>
        <dbReference type="WBParaSite" id="PEQ_0001380601-mRNA-1"/>
    </source>
</evidence>
<evidence type="ECO:0000256" key="9">
    <source>
        <dbReference type="ARBA" id="ARBA00022840"/>
    </source>
</evidence>
<dbReference type="GO" id="GO:1990573">
    <property type="term" value="P:potassium ion import across plasma membrane"/>
    <property type="evidence" value="ECO:0007669"/>
    <property type="project" value="TreeGrafter"/>
</dbReference>
<dbReference type="InterPro" id="IPR036412">
    <property type="entry name" value="HAD-like_sf"/>
</dbReference>
<evidence type="ECO:0000256" key="17">
    <source>
        <dbReference type="SAM" id="Phobius"/>
    </source>
</evidence>
<evidence type="ECO:0000256" key="3">
    <source>
        <dbReference type="ARBA" id="ARBA00022448"/>
    </source>
</evidence>
<keyword evidence="18" id="KW-1185">Reference proteome</keyword>
<evidence type="ECO:0000256" key="10">
    <source>
        <dbReference type="ARBA" id="ARBA00022967"/>
    </source>
</evidence>
<keyword evidence="5 17" id="KW-0812">Transmembrane</keyword>
<evidence type="ECO:0000256" key="2">
    <source>
        <dbReference type="ARBA" id="ARBA00012517"/>
    </source>
</evidence>
<dbReference type="InterPro" id="IPR023298">
    <property type="entry name" value="ATPase_P-typ_TM_dom_sf"/>
</dbReference>
<dbReference type="SUPFAM" id="SSF81660">
    <property type="entry name" value="Metal cation-transporting ATPase, ATP-binding domain N"/>
    <property type="match status" value="1"/>
</dbReference>
<dbReference type="PANTHER" id="PTHR43294:SF13">
    <property type="entry name" value="SODIUM_POTASSIUM-TRANSPORTING ATPASE SUBUNIT ALPHA"/>
    <property type="match status" value="1"/>
</dbReference>
<keyword evidence="11 17" id="KW-1133">Transmembrane helix</keyword>
<dbReference type="Proteomes" id="UP000887564">
    <property type="component" value="Unplaced"/>
</dbReference>
<accession>A0A914SIL9</accession>
<evidence type="ECO:0000256" key="7">
    <source>
        <dbReference type="ARBA" id="ARBA00022741"/>
    </source>
</evidence>
<evidence type="ECO:0000256" key="5">
    <source>
        <dbReference type="ARBA" id="ARBA00022692"/>
    </source>
</evidence>
<dbReference type="InterPro" id="IPR050510">
    <property type="entry name" value="Cation_transp_ATPase_P-type"/>
</dbReference>
<dbReference type="InterPro" id="IPR008250">
    <property type="entry name" value="ATPase_P-typ_transduc_dom_A_sf"/>
</dbReference>
<keyword evidence="4" id="KW-1003">Cell membrane</keyword>
<keyword evidence="12" id="KW-0186">Copper</keyword>
<dbReference type="GO" id="GO:0006883">
    <property type="term" value="P:intracellular sodium ion homeostasis"/>
    <property type="evidence" value="ECO:0007669"/>
    <property type="project" value="TreeGrafter"/>
</dbReference>
<dbReference type="GO" id="GO:0005524">
    <property type="term" value="F:ATP binding"/>
    <property type="evidence" value="ECO:0007669"/>
    <property type="project" value="UniProtKB-KW"/>
</dbReference>
<evidence type="ECO:0000256" key="4">
    <source>
        <dbReference type="ARBA" id="ARBA00022475"/>
    </source>
</evidence>
<keyword evidence="13" id="KW-0915">Sodium</keyword>
<dbReference type="Gene3D" id="3.40.1110.10">
    <property type="entry name" value="Calcium-transporting ATPase, cytoplasmic domain N"/>
    <property type="match status" value="1"/>
</dbReference>
<dbReference type="InterPro" id="IPR023299">
    <property type="entry name" value="ATPase_P-typ_cyto_dom_N"/>
</dbReference>
<dbReference type="SUPFAM" id="SSF56784">
    <property type="entry name" value="HAD-like"/>
    <property type="match status" value="1"/>
</dbReference>
<comment type="subcellular location">
    <subcellularLocation>
        <location evidence="1">Cell membrane</location>
        <topology evidence="1">Multi-pass membrane protein</topology>
    </subcellularLocation>
</comment>
<dbReference type="GO" id="GO:0005886">
    <property type="term" value="C:plasma membrane"/>
    <property type="evidence" value="ECO:0007669"/>
    <property type="project" value="UniProtKB-SubCell"/>
</dbReference>
<keyword evidence="15 17" id="KW-0472">Membrane</keyword>
<keyword evidence="16" id="KW-0739">Sodium transport</keyword>
<evidence type="ECO:0000256" key="1">
    <source>
        <dbReference type="ARBA" id="ARBA00004651"/>
    </source>
</evidence>
<evidence type="ECO:0000256" key="16">
    <source>
        <dbReference type="ARBA" id="ARBA00023201"/>
    </source>
</evidence>
<dbReference type="WBParaSite" id="PEQ_0001380601-mRNA-1">
    <property type="protein sequence ID" value="PEQ_0001380601-mRNA-1"/>
    <property type="gene ID" value="PEQ_0001380601"/>
</dbReference>
<evidence type="ECO:0000256" key="6">
    <source>
        <dbReference type="ARBA" id="ARBA00022723"/>
    </source>
</evidence>
<keyword evidence="8" id="KW-0187">Copper transport</keyword>
<evidence type="ECO:0000256" key="13">
    <source>
        <dbReference type="ARBA" id="ARBA00023053"/>
    </source>
</evidence>
<evidence type="ECO:0000256" key="15">
    <source>
        <dbReference type="ARBA" id="ARBA00023136"/>
    </source>
</evidence>
<keyword evidence="3" id="KW-0813">Transport</keyword>
<sequence>LTGESEPQSRSPECTNENPLETKNIAFFSTNAVEGTCRGIVIYTGDRTVMGRIAHLASGLDTGKTPIAREIEHFIHLITGVAVFLGVTFFIIAFILGYHWLTAVVFLIGIYALLLKTLKKTPTNQELHFREKERGDDAFQLSQFVTPQTGSGILQYDLNVEECDTSENQSSALRQSTQGGETCNALTRICALCNRAEFKAGQEDIPILRRECTGDASEIALLKYSLIHLALTKPIQIDSKMPQVSIHETNDGDPSYLLVMKGAPERILDRCKTILDLRQTNRSQALCRCPRKTAFITLLTSLRLYVMLARFAFDTEDVNFPVEGLRFVGLVSMIDPPRAAVPDAVSKCRSAGIKVVMVTGDHPITAKAIAKSVGIISEGTETVEDIAIRKNCTIEEVCQ</sequence>
<evidence type="ECO:0000256" key="14">
    <source>
        <dbReference type="ARBA" id="ARBA00023065"/>
    </source>
</evidence>
<protein>
    <recommendedName>
        <fullName evidence="2">P-type Cu(+) transporter</fullName>
        <ecNumber evidence="2">7.2.2.8</ecNumber>
    </recommendedName>
</protein>
<evidence type="ECO:0000256" key="8">
    <source>
        <dbReference type="ARBA" id="ARBA00022796"/>
    </source>
</evidence>
<dbReference type="EC" id="7.2.2.8" evidence="2"/>
<dbReference type="FunFam" id="3.40.50.1000:FF:000144">
    <property type="entry name" value="copper-transporting ATPase 1 isoform X2"/>
    <property type="match status" value="1"/>
</dbReference>
<dbReference type="SUPFAM" id="SSF81665">
    <property type="entry name" value="Calcium ATPase, transmembrane domain M"/>
    <property type="match status" value="1"/>
</dbReference>
<keyword evidence="14" id="KW-0406">Ion transport</keyword>
<dbReference type="Gene3D" id="2.70.150.10">
    <property type="entry name" value="Calcium-transporting ATPase, cytoplasmic transduction domain A"/>
    <property type="match status" value="1"/>
</dbReference>
<dbReference type="GO" id="GO:0005391">
    <property type="term" value="F:P-type sodium:potassium-exchanging transporter activity"/>
    <property type="evidence" value="ECO:0007669"/>
    <property type="project" value="TreeGrafter"/>
</dbReference>
<dbReference type="GO" id="GO:0046872">
    <property type="term" value="F:metal ion binding"/>
    <property type="evidence" value="ECO:0007669"/>
    <property type="project" value="UniProtKB-KW"/>
</dbReference>
<name>A0A914SIL9_PAREQ</name>
<keyword evidence="10" id="KW-1278">Translocase</keyword>
<organism evidence="18 19">
    <name type="scientific">Parascaris equorum</name>
    <name type="common">Equine roundworm</name>
    <dbReference type="NCBI Taxonomy" id="6256"/>
    <lineage>
        <taxon>Eukaryota</taxon>
        <taxon>Metazoa</taxon>
        <taxon>Ecdysozoa</taxon>
        <taxon>Nematoda</taxon>
        <taxon>Chromadorea</taxon>
        <taxon>Rhabditida</taxon>
        <taxon>Spirurina</taxon>
        <taxon>Ascaridomorpha</taxon>
        <taxon>Ascaridoidea</taxon>
        <taxon>Ascarididae</taxon>
        <taxon>Parascaris</taxon>
    </lineage>
</organism>
<dbReference type="Pfam" id="PF13246">
    <property type="entry name" value="Cation_ATPase"/>
    <property type="match status" value="1"/>
</dbReference>
<dbReference type="GO" id="GO:0036376">
    <property type="term" value="P:sodium ion export across plasma membrane"/>
    <property type="evidence" value="ECO:0007669"/>
    <property type="project" value="TreeGrafter"/>
</dbReference>
<reference evidence="19" key="1">
    <citation type="submission" date="2022-11" db="UniProtKB">
        <authorList>
            <consortium name="WormBaseParasite"/>
        </authorList>
    </citation>
    <scope>IDENTIFICATION</scope>
</reference>
<evidence type="ECO:0000256" key="12">
    <source>
        <dbReference type="ARBA" id="ARBA00023008"/>
    </source>
</evidence>
<keyword evidence="9" id="KW-0067">ATP-binding</keyword>
<evidence type="ECO:0000256" key="11">
    <source>
        <dbReference type="ARBA" id="ARBA00022989"/>
    </source>
</evidence>
<dbReference type="PANTHER" id="PTHR43294">
    <property type="entry name" value="SODIUM/POTASSIUM-TRANSPORTING ATPASE SUBUNIT ALPHA"/>
    <property type="match status" value="1"/>
</dbReference>
<dbReference type="GO" id="GO:0140581">
    <property type="term" value="F:P-type monovalent copper transporter activity"/>
    <property type="evidence" value="ECO:0007669"/>
    <property type="project" value="UniProtKB-EC"/>
</dbReference>
<dbReference type="GO" id="GO:1902600">
    <property type="term" value="P:proton transmembrane transport"/>
    <property type="evidence" value="ECO:0007669"/>
    <property type="project" value="TreeGrafter"/>
</dbReference>
<dbReference type="SUPFAM" id="SSF81653">
    <property type="entry name" value="Calcium ATPase, transduction domain A"/>
    <property type="match status" value="1"/>
</dbReference>
<dbReference type="GO" id="GO:0030007">
    <property type="term" value="P:intracellular potassium ion homeostasis"/>
    <property type="evidence" value="ECO:0007669"/>
    <property type="project" value="TreeGrafter"/>
</dbReference>
<dbReference type="Gene3D" id="3.40.50.1000">
    <property type="entry name" value="HAD superfamily/HAD-like"/>
    <property type="match status" value="1"/>
</dbReference>
<feature type="transmembrane region" description="Helical" evidence="17">
    <location>
        <begin position="98"/>
        <end position="115"/>
    </location>
</feature>
<proteinExistence type="predicted"/>
<dbReference type="InterPro" id="IPR023214">
    <property type="entry name" value="HAD_sf"/>
</dbReference>
<keyword evidence="6" id="KW-0479">Metal-binding</keyword>